<dbReference type="Proteomes" id="UP000011083">
    <property type="component" value="Unassembled WGS sequence"/>
</dbReference>
<dbReference type="Pfam" id="PF07714">
    <property type="entry name" value="PK_Tyr_Ser-Thr"/>
    <property type="match status" value="1"/>
</dbReference>
<feature type="domain" description="Protein kinase" evidence="11">
    <location>
        <begin position="40"/>
        <end position="303"/>
    </location>
</feature>
<protein>
    <submittedName>
        <fullName evidence="12">Protein kinase domain containing protein</fullName>
    </submittedName>
</protein>
<evidence type="ECO:0000256" key="6">
    <source>
        <dbReference type="ARBA" id="ARBA00047899"/>
    </source>
</evidence>
<dbReference type="OMA" id="CCKERRI"/>
<dbReference type="OrthoDB" id="339325at2759"/>
<feature type="compositionally biased region" description="Basic and acidic residues" evidence="10">
    <location>
        <begin position="454"/>
        <end position="465"/>
    </location>
</feature>
<dbReference type="InterPro" id="IPR001245">
    <property type="entry name" value="Ser-Thr/Tyr_kinase_cat_dom"/>
</dbReference>
<dbReference type="InterPro" id="IPR051681">
    <property type="entry name" value="Ser/Thr_Kinases-Pseudokinases"/>
</dbReference>
<evidence type="ECO:0000313" key="13">
    <source>
        <dbReference type="Proteomes" id="UP000011083"/>
    </source>
</evidence>
<proteinExistence type="inferred from homology"/>
<feature type="compositionally biased region" description="Low complexity" evidence="10">
    <location>
        <begin position="354"/>
        <end position="381"/>
    </location>
</feature>
<evidence type="ECO:0000259" key="11">
    <source>
        <dbReference type="PROSITE" id="PS50011"/>
    </source>
</evidence>
<evidence type="ECO:0000256" key="1">
    <source>
        <dbReference type="ARBA" id="ARBA00022527"/>
    </source>
</evidence>
<comment type="catalytic activity">
    <reaction evidence="7">
        <text>L-seryl-[protein] + ATP = O-phospho-L-seryl-[protein] + ADP + H(+)</text>
        <dbReference type="Rhea" id="RHEA:17989"/>
        <dbReference type="Rhea" id="RHEA-COMP:9863"/>
        <dbReference type="Rhea" id="RHEA-COMP:11604"/>
        <dbReference type="ChEBI" id="CHEBI:15378"/>
        <dbReference type="ChEBI" id="CHEBI:29999"/>
        <dbReference type="ChEBI" id="CHEBI:30616"/>
        <dbReference type="ChEBI" id="CHEBI:83421"/>
        <dbReference type="ChEBI" id="CHEBI:456216"/>
        <dbReference type="EC" id="2.7.11.1"/>
    </reaction>
</comment>
<keyword evidence="2" id="KW-0808">Transferase</keyword>
<feature type="compositionally biased region" description="Polar residues" evidence="10">
    <location>
        <begin position="331"/>
        <end position="340"/>
    </location>
</feature>
<dbReference type="VEuPathDB" id="AmoebaDB:ACA1_105890"/>
<keyword evidence="13" id="KW-1185">Reference proteome</keyword>
<dbReference type="EMBL" id="KB008060">
    <property type="protein sequence ID" value="ELR14268.1"/>
    <property type="molecule type" value="Genomic_DNA"/>
</dbReference>
<evidence type="ECO:0000256" key="7">
    <source>
        <dbReference type="ARBA" id="ARBA00048679"/>
    </source>
</evidence>
<keyword evidence="4 12" id="KW-0418">Kinase</keyword>
<evidence type="ECO:0000256" key="3">
    <source>
        <dbReference type="ARBA" id="ARBA00022741"/>
    </source>
</evidence>
<dbReference type="PROSITE" id="PS00107">
    <property type="entry name" value="PROTEIN_KINASE_ATP"/>
    <property type="match status" value="1"/>
</dbReference>
<dbReference type="AlphaFoldDB" id="L8GNE2"/>
<comment type="similarity">
    <text evidence="9">Belongs to the protein kinase superfamily.</text>
</comment>
<evidence type="ECO:0000256" key="5">
    <source>
        <dbReference type="ARBA" id="ARBA00022840"/>
    </source>
</evidence>
<dbReference type="GO" id="GO:0005524">
    <property type="term" value="F:ATP binding"/>
    <property type="evidence" value="ECO:0007669"/>
    <property type="project" value="UniProtKB-UniRule"/>
</dbReference>
<evidence type="ECO:0000256" key="8">
    <source>
        <dbReference type="PROSITE-ProRule" id="PRU10141"/>
    </source>
</evidence>
<feature type="compositionally biased region" description="Basic and acidic residues" evidence="10">
    <location>
        <begin position="391"/>
        <end position="400"/>
    </location>
</feature>
<organism evidence="12 13">
    <name type="scientific">Acanthamoeba castellanii (strain ATCC 30010 / Neff)</name>
    <dbReference type="NCBI Taxonomy" id="1257118"/>
    <lineage>
        <taxon>Eukaryota</taxon>
        <taxon>Amoebozoa</taxon>
        <taxon>Discosea</taxon>
        <taxon>Longamoebia</taxon>
        <taxon>Centramoebida</taxon>
        <taxon>Acanthamoebidae</taxon>
        <taxon>Acanthamoeba</taxon>
    </lineage>
</organism>
<dbReference type="GeneID" id="14914843"/>
<dbReference type="InterPro" id="IPR008271">
    <property type="entry name" value="Ser/Thr_kinase_AS"/>
</dbReference>
<dbReference type="Gene3D" id="1.10.510.10">
    <property type="entry name" value="Transferase(Phosphotransferase) domain 1"/>
    <property type="match status" value="1"/>
</dbReference>
<sequence>MDADHQEDIEKLNAGFQEWESDYTDQERSMGFELLDPKDLTFTKFLGEGTSASVYVGELKGRGTVAIKVLRERIEEKLWQDFKKELKVMSLVRGPRIVEFYGVCMRPRFCIALEFCELGSLLHVLERQDIFWEWDKTFDLIRQVIQAVNDLHTWNPQIVHRDLKSLNLLLDKDFNVKTEVTEDADGQINTLSTLNKLRGTYGYSAPELYEKQKATNKSDVFSLGIILWEIVSRVITGVYARPYAEYTNMRYDFQILIGVSKKGIRPTLPATCPEEFKMMITSCWSGQAEKRPDCGFLLIQLNMIKGREYNKNKEQWDALLPPRPPGAITPGISSASSTAVPTVPEKNGNSGPESAATAKSAPATTSSTSTSTSPPAKASSPAPAPAPGPNADKDGKEEKKEKKKKSSRKKEKKASSTTTEEGEKKKKKSSKKKEKADKDTGGEKEKKKKKKKTTTKDAASDDPNHHPSRLRLIHPRSNPPLGQSREKRAKRPRARASGVY</sequence>
<evidence type="ECO:0000256" key="10">
    <source>
        <dbReference type="SAM" id="MobiDB-lite"/>
    </source>
</evidence>
<dbReference type="InterPro" id="IPR017441">
    <property type="entry name" value="Protein_kinase_ATP_BS"/>
</dbReference>
<dbReference type="PROSITE" id="PS50011">
    <property type="entry name" value="PROTEIN_KINASE_DOM"/>
    <property type="match status" value="1"/>
</dbReference>
<dbReference type="PANTHER" id="PTHR44329">
    <property type="entry name" value="SERINE/THREONINE-PROTEIN KINASE TNNI3K-RELATED"/>
    <property type="match status" value="1"/>
</dbReference>
<evidence type="ECO:0000256" key="9">
    <source>
        <dbReference type="RuleBase" id="RU000304"/>
    </source>
</evidence>
<dbReference type="InterPro" id="IPR000719">
    <property type="entry name" value="Prot_kinase_dom"/>
</dbReference>
<comment type="catalytic activity">
    <reaction evidence="6">
        <text>L-threonyl-[protein] + ATP = O-phospho-L-threonyl-[protein] + ADP + H(+)</text>
        <dbReference type="Rhea" id="RHEA:46608"/>
        <dbReference type="Rhea" id="RHEA-COMP:11060"/>
        <dbReference type="Rhea" id="RHEA-COMP:11605"/>
        <dbReference type="ChEBI" id="CHEBI:15378"/>
        <dbReference type="ChEBI" id="CHEBI:30013"/>
        <dbReference type="ChEBI" id="CHEBI:30616"/>
        <dbReference type="ChEBI" id="CHEBI:61977"/>
        <dbReference type="ChEBI" id="CHEBI:456216"/>
        <dbReference type="EC" id="2.7.11.1"/>
    </reaction>
</comment>
<keyword evidence="3 8" id="KW-0547">Nucleotide-binding</keyword>
<dbReference type="RefSeq" id="XP_004336281.1">
    <property type="nucleotide sequence ID" value="XM_004336233.1"/>
</dbReference>
<dbReference type="PROSITE" id="PS00108">
    <property type="entry name" value="PROTEIN_KINASE_ST"/>
    <property type="match status" value="1"/>
</dbReference>
<feature type="compositionally biased region" description="Basic residues" evidence="10">
    <location>
        <begin position="401"/>
        <end position="412"/>
    </location>
</feature>
<dbReference type="GO" id="GO:0004674">
    <property type="term" value="F:protein serine/threonine kinase activity"/>
    <property type="evidence" value="ECO:0007669"/>
    <property type="project" value="UniProtKB-KW"/>
</dbReference>
<keyword evidence="1 9" id="KW-0723">Serine/threonine-protein kinase</keyword>
<dbReference type="PANTHER" id="PTHR44329:SF288">
    <property type="entry name" value="MITOGEN-ACTIVATED PROTEIN KINASE KINASE KINASE 20"/>
    <property type="match status" value="1"/>
</dbReference>
<dbReference type="STRING" id="1257118.L8GNE2"/>
<dbReference type="InterPro" id="IPR011009">
    <property type="entry name" value="Kinase-like_dom_sf"/>
</dbReference>
<gene>
    <name evidence="12" type="ORF">ACA1_105890</name>
</gene>
<evidence type="ECO:0000256" key="4">
    <source>
        <dbReference type="ARBA" id="ARBA00022777"/>
    </source>
</evidence>
<dbReference type="KEGG" id="acan:ACA1_105890"/>
<name>L8GNE2_ACACF</name>
<evidence type="ECO:0000313" key="12">
    <source>
        <dbReference type="EMBL" id="ELR14268.1"/>
    </source>
</evidence>
<evidence type="ECO:0000256" key="2">
    <source>
        <dbReference type="ARBA" id="ARBA00022679"/>
    </source>
</evidence>
<feature type="region of interest" description="Disordered" evidence="10">
    <location>
        <begin position="317"/>
        <end position="500"/>
    </location>
</feature>
<feature type="compositionally biased region" description="Basic and acidic residues" evidence="10">
    <location>
        <begin position="434"/>
        <end position="445"/>
    </location>
</feature>
<keyword evidence="5 8" id="KW-0067">ATP-binding</keyword>
<feature type="binding site" evidence="8">
    <location>
        <position position="68"/>
    </location>
    <ligand>
        <name>ATP</name>
        <dbReference type="ChEBI" id="CHEBI:30616"/>
    </ligand>
</feature>
<dbReference type="Gene3D" id="3.30.200.20">
    <property type="entry name" value="Phosphorylase Kinase, domain 1"/>
    <property type="match status" value="1"/>
</dbReference>
<reference evidence="12 13" key="1">
    <citation type="journal article" date="2013" name="Genome Biol.">
        <title>Genome of Acanthamoeba castellanii highlights extensive lateral gene transfer and early evolution of tyrosine kinase signaling.</title>
        <authorList>
            <person name="Clarke M."/>
            <person name="Lohan A.J."/>
            <person name="Liu B."/>
            <person name="Lagkouvardos I."/>
            <person name="Roy S."/>
            <person name="Zafar N."/>
            <person name="Bertelli C."/>
            <person name="Schilde C."/>
            <person name="Kianianmomeni A."/>
            <person name="Burglin T.R."/>
            <person name="Frech C."/>
            <person name="Turcotte B."/>
            <person name="Kopec K.O."/>
            <person name="Synnott J.M."/>
            <person name="Choo C."/>
            <person name="Paponov I."/>
            <person name="Finkler A."/>
            <person name="Soon Heng Tan C."/>
            <person name="Hutchins A.P."/>
            <person name="Weinmeier T."/>
            <person name="Rattei T."/>
            <person name="Chu J.S."/>
            <person name="Gimenez G."/>
            <person name="Irimia M."/>
            <person name="Rigden D.J."/>
            <person name="Fitzpatrick D.A."/>
            <person name="Lorenzo-Morales J."/>
            <person name="Bateman A."/>
            <person name="Chiu C.H."/>
            <person name="Tang P."/>
            <person name="Hegemann P."/>
            <person name="Fromm H."/>
            <person name="Raoult D."/>
            <person name="Greub G."/>
            <person name="Miranda-Saavedra D."/>
            <person name="Chen N."/>
            <person name="Nash P."/>
            <person name="Ginger M.L."/>
            <person name="Horn M."/>
            <person name="Schaap P."/>
            <person name="Caler L."/>
            <person name="Loftus B."/>
        </authorList>
    </citation>
    <scope>NUCLEOTIDE SEQUENCE [LARGE SCALE GENOMIC DNA]</scope>
    <source>
        <strain evidence="12 13">Neff</strain>
    </source>
</reference>
<dbReference type="SUPFAM" id="SSF56112">
    <property type="entry name" value="Protein kinase-like (PK-like)"/>
    <property type="match status" value="1"/>
</dbReference>
<accession>L8GNE2</accession>
<dbReference type="SMART" id="SM00220">
    <property type="entry name" value="S_TKc"/>
    <property type="match status" value="1"/>
</dbReference>